<keyword evidence="1" id="KW-1185">Reference proteome</keyword>
<protein>
    <submittedName>
        <fullName evidence="2">Uncharacterized protein LOC105359885</fullName>
    </submittedName>
</protein>
<evidence type="ECO:0000313" key="1">
    <source>
        <dbReference type="Proteomes" id="UP000695007"/>
    </source>
</evidence>
<dbReference type="RefSeq" id="XP_011494926.1">
    <property type="nucleotide sequence ID" value="XM_011496624.1"/>
</dbReference>
<organism evidence="1 2">
    <name type="scientific">Ceratosolen solmsi marchali</name>
    <dbReference type="NCBI Taxonomy" id="326594"/>
    <lineage>
        <taxon>Eukaryota</taxon>
        <taxon>Metazoa</taxon>
        <taxon>Ecdysozoa</taxon>
        <taxon>Arthropoda</taxon>
        <taxon>Hexapoda</taxon>
        <taxon>Insecta</taxon>
        <taxon>Pterygota</taxon>
        <taxon>Neoptera</taxon>
        <taxon>Endopterygota</taxon>
        <taxon>Hymenoptera</taxon>
        <taxon>Apocrita</taxon>
        <taxon>Proctotrupomorpha</taxon>
        <taxon>Chalcidoidea</taxon>
        <taxon>Agaonidae</taxon>
        <taxon>Agaoninae</taxon>
        <taxon>Ceratosolen</taxon>
    </lineage>
</organism>
<dbReference type="AlphaFoldDB" id="A0AAJ6YC17"/>
<reference evidence="2" key="1">
    <citation type="submission" date="2025-08" db="UniProtKB">
        <authorList>
            <consortium name="RefSeq"/>
        </authorList>
    </citation>
    <scope>IDENTIFICATION</scope>
</reference>
<dbReference type="GeneID" id="105359885"/>
<gene>
    <name evidence="2" type="primary">LOC105359885</name>
</gene>
<name>A0AAJ6YC17_9HYME</name>
<proteinExistence type="predicted"/>
<sequence>MAQQQQIQHQIQQTRTGECNILPRLIDHLHSTLELWCSNDNSDEQLLFEDSSANSKENFRLWINQFDSTSIKIEQKSNININFVENILLADIHRGLHTLQDLLKRVDICTLTKYNATLNPQSKLYLIRLISNLLRKLKIPENANLKLSESEKNKSNGKTMVV</sequence>
<dbReference type="KEGG" id="csol:105359885"/>
<evidence type="ECO:0000313" key="2">
    <source>
        <dbReference type="RefSeq" id="XP_011494926.1"/>
    </source>
</evidence>
<accession>A0AAJ6YC17</accession>
<dbReference type="Proteomes" id="UP000695007">
    <property type="component" value="Unplaced"/>
</dbReference>